<reference evidence="2 3" key="1">
    <citation type="submission" date="2013-12" db="EMBL/GenBank/DDBJ databases">
        <title>Comparative genomics of Petrotoga isolates.</title>
        <authorList>
            <person name="Nesbo C.L."/>
            <person name="Charchuk R."/>
            <person name="Chow K."/>
        </authorList>
    </citation>
    <scope>NUCLEOTIDE SEQUENCE [LARGE SCALE GENOMIC DNA]</scope>
    <source>
        <strain evidence="2 3">DSM 14811</strain>
    </source>
</reference>
<dbReference type="Gene3D" id="3.10.105.10">
    <property type="entry name" value="Dipeptide-binding Protein, Domain 3"/>
    <property type="match status" value="1"/>
</dbReference>
<dbReference type="Gene3D" id="3.90.76.10">
    <property type="entry name" value="Dipeptide-binding Protein, Domain 1"/>
    <property type="match status" value="1"/>
</dbReference>
<comment type="caution">
    <text evidence="2">The sequence shown here is derived from an EMBL/GenBank/DDBJ whole genome shotgun (WGS) entry which is preliminary data.</text>
</comment>
<dbReference type="Gene3D" id="3.40.190.10">
    <property type="entry name" value="Periplasmic binding protein-like II"/>
    <property type="match status" value="1"/>
</dbReference>
<dbReference type="PANTHER" id="PTHR30290:SF65">
    <property type="entry name" value="MONOACYL PHOSPHATIDYLINOSITOL TETRAMANNOSIDE-BINDING PROTEIN LPQW-RELATED"/>
    <property type="match status" value="1"/>
</dbReference>
<dbReference type="Pfam" id="PF00496">
    <property type="entry name" value="SBP_bac_5"/>
    <property type="match status" value="1"/>
</dbReference>
<dbReference type="SUPFAM" id="SSF53850">
    <property type="entry name" value="Periplasmic binding protein-like II"/>
    <property type="match status" value="1"/>
</dbReference>
<dbReference type="InterPro" id="IPR039424">
    <property type="entry name" value="SBP_5"/>
</dbReference>
<evidence type="ECO:0000313" key="2">
    <source>
        <dbReference type="EMBL" id="PNR98618.1"/>
    </source>
</evidence>
<dbReference type="AlphaFoldDB" id="A0A2K1P742"/>
<organism evidence="2 3">
    <name type="scientific">Petrotoga mexicana DSM 14811</name>
    <dbReference type="NCBI Taxonomy" id="1122954"/>
    <lineage>
        <taxon>Bacteria</taxon>
        <taxon>Thermotogati</taxon>
        <taxon>Thermotogota</taxon>
        <taxon>Thermotogae</taxon>
        <taxon>Petrotogales</taxon>
        <taxon>Petrotogaceae</taxon>
        <taxon>Petrotoga</taxon>
    </lineage>
</organism>
<dbReference type="CDD" id="cd08509">
    <property type="entry name" value="PBP2_TmCBP_oligosaccharides_like"/>
    <property type="match status" value="1"/>
</dbReference>
<dbReference type="PANTHER" id="PTHR30290">
    <property type="entry name" value="PERIPLASMIC BINDING COMPONENT OF ABC TRANSPORTER"/>
    <property type="match status" value="1"/>
</dbReference>
<name>A0A2K1P742_9BACT</name>
<dbReference type="InterPro" id="IPR000914">
    <property type="entry name" value="SBP_5_dom"/>
</dbReference>
<evidence type="ECO:0000313" key="3">
    <source>
        <dbReference type="Proteomes" id="UP000236604"/>
    </source>
</evidence>
<evidence type="ECO:0000259" key="1">
    <source>
        <dbReference type="Pfam" id="PF00496"/>
    </source>
</evidence>
<dbReference type="EMBL" id="AZRN01000033">
    <property type="protein sequence ID" value="PNR98618.1"/>
    <property type="molecule type" value="Genomic_DNA"/>
</dbReference>
<dbReference type="GO" id="GO:0043190">
    <property type="term" value="C:ATP-binding cassette (ABC) transporter complex"/>
    <property type="evidence" value="ECO:0007669"/>
    <property type="project" value="InterPro"/>
</dbReference>
<dbReference type="PIRSF" id="PIRSF002741">
    <property type="entry name" value="MppA"/>
    <property type="match status" value="1"/>
</dbReference>
<dbReference type="GO" id="GO:0042597">
    <property type="term" value="C:periplasmic space"/>
    <property type="evidence" value="ECO:0007669"/>
    <property type="project" value="UniProtKB-ARBA"/>
</dbReference>
<dbReference type="GO" id="GO:1904680">
    <property type="term" value="F:peptide transmembrane transporter activity"/>
    <property type="evidence" value="ECO:0007669"/>
    <property type="project" value="TreeGrafter"/>
</dbReference>
<gene>
    <name evidence="2" type="ORF">X927_07730</name>
</gene>
<dbReference type="GO" id="GO:0015833">
    <property type="term" value="P:peptide transport"/>
    <property type="evidence" value="ECO:0007669"/>
    <property type="project" value="TreeGrafter"/>
</dbReference>
<dbReference type="Proteomes" id="UP000236604">
    <property type="component" value="Unassembled WGS sequence"/>
</dbReference>
<feature type="domain" description="Solute-binding protein family 5" evidence="1">
    <location>
        <begin position="80"/>
        <end position="497"/>
    </location>
</feature>
<proteinExistence type="predicted"/>
<dbReference type="RefSeq" id="WP_103077458.1">
    <property type="nucleotide sequence ID" value="NZ_AZRN01000033.1"/>
</dbReference>
<sequence length="623" mass="71821">MKKKVWLVTLFVLLVGMVFSQVLPTIPRNETLIVDNLHGRVGNPGNFNLWIPGSLAGHGPQQVLMDALWYVDPQTGEWINALAAQEPIYNDDFTQITIKLRQGLYWSDGVPFTADDVVFTVKNIASHPGMNSSAQIQMYVKDIYKTDDYTVVIELNSPNPKAHNIFTSLVYGALFIQPKHIWEKVDNPLTFTFNPPVSIGPYVLDSYDPQGYWFLFKKREDWQRTSVGQLYGEPKPNYVLFIYYGTDDRKVAAQARHELDMIFDLTPEAFEVLRARNEYSVVWYEDFPWAWMDDVNSRGMFLNNARYPLDNKDVRWALTLAINIEDVVISGYAGIERVTALHSCPTQYFTEIYYEPLEPWLENFTLDDGYKPYDTNVAYRIAEWAEESYNIEVEDPEAVWGIGWWKYDPQEAEKLLLDNGFSKDRNGRWLLPDGTPWKISIIAPADFEIDATRLAFAVADQWRKFGVQVNVETLEAGPLWTRQALGDYDVGSFWGGMLASSGIPDIWTFINGFKSDFYTPLGTAVTTPNNYRWKVPDKVDQIIDDMGASYFADPKVVELTKEFYKVAVEEMPVIPMVINKKFNANDNYYWTNYPNANNPYMANVSWWAEFKFMLPRLEPTGRK</sequence>
<protein>
    <submittedName>
        <fullName evidence="2">Peptide ABC transporter substrate-binding protein</fullName>
    </submittedName>
</protein>
<keyword evidence="3" id="KW-1185">Reference proteome</keyword>
<dbReference type="InterPro" id="IPR030678">
    <property type="entry name" value="Peptide/Ni-bd"/>
</dbReference>
<accession>A0A2K1P742</accession>